<keyword evidence="8" id="KW-1185">Reference proteome</keyword>
<dbReference type="PANTHER" id="PTHR37422:SF13">
    <property type="entry name" value="LIPOPOLYSACCHARIDE BIOSYNTHESIS PROTEIN PA4999-RELATED"/>
    <property type="match status" value="1"/>
</dbReference>
<feature type="transmembrane region" description="Helical" evidence="5">
    <location>
        <begin position="117"/>
        <end position="135"/>
    </location>
</feature>
<evidence type="ECO:0000313" key="8">
    <source>
        <dbReference type="Proteomes" id="UP000306888"/>
    </source>
</evidence>
<feature type="transmembrane region" description="Helical" evidence="5">
    <location>
        <begin position="171"/>
        <end position="194"/>
    </location>
</feature>
<keyword evidence="3 5" id="KW-1133">Transmembrane helix</keyword>
<feature type="transmembrane region" description="Helical" evidence="5">
    <location>
        <begin position="395"/>
        <end position="415"/>
    </location>
</feature>
<keyword evidence="2 5" id="KW-0812">Transmembrane</keyword>
<feature type="transmembrane region" description="Helical" evidence="5">
    <location>
        <begin position="240"/>
        <end position="273"/>
    </location>
</feature>
<evidence type="ECO:0000256" key="4">
    <source>
        <dbReference type="ARBA" id="ARBA00023136"/>
    </source>
</evidence>
<comment type="subcellular location">
    <subcellularLocation>
        <location evidence="1">Membrane</location>
        <topology evidence="1">Multi-pass membrane protein</topology>
    </subcellularLocation>
</comment>
<proteinExistence type="predicted"/>
<keyword evidence="7" id="KW-0436">Ligase</keyword>
<dbReference type="Proteomes" id="UP000306888">
    <property type="component" value="Unassembled WGS sequence"/>
</dbReference>
<keyword evidence="4 5" id="KW-0472">Membrane</keyword>
<evidence type="ECO:0000256" key="1">
    <source>
        <dbReference type="ARBA" id="ARBA00004141"/>
    </source>
</evidence>
<dbReference type="AlphaFoldDB" id="A0A4S2DIP9"/>
<dbReference type="InterPro" id="IPR051533">
    <property type="entry name" value="WaaL-like"/>
</dbReference>
<evidence type="ECO:0000256" key="5">
    <source>
        <dbReference type="SAM" id="Phobius"/>
    </source>
</evidence>
<dbReference type="RefSeq" id="WP_136007493.1">
    <property type="nucleotide sequence ID" value="NZ_SRYR01000007.1"/>
</dbReference>
<feature type="transmembrane region" description="Helical" evidence="5">
    <location>
        <begin position="454"/>
        <end position="473"/>
    </location>
</feature>
<evidence type="ECO:0000256" key="3">
    <source>
        <dbReference type="ARBA" id="ARBA00022989"/>
    </source>
</evidence>
<dbReference type="EMBL" id="SRYR01000007">
    <property type="protein sequence ID" value="TGY41472.1"/>
    <property type="molecule type" value="Genomic_DNA"/>
</dbReference>
<protein>
    <submittedName>
        <fullName evidence="7">O-antigen ligase domain-containing protein</fullName>
    </submittedName>
</protein>
<dbReference type="GO" id="GO:0016874">
    <property type="term" value="F:ligase activity"/>
    <property type="evidence" value="ECO:0007669"/>
    <property type="project" value="UniProtKB-KW"/>
</dbReference>
<feature type="transmembrane region" description="Helical" evidence="5">
    <location>
        <begin position="58"/>
        <end position="80"/>
    </location>
</feature>
<feature type="domain" description="O-antigen ligase-related" evidence="6">
    <location>
        <begin position="243"/>
        <end position="399"/>
    </location>
</feature>
<evidence type="ECO:0000256" key="2">
    <source>
        <dbReference type="ARBA" id="ARBA00022692"/>
    </source>
</evidence>
<dbReference type="Pfam" id="PF04932">
    <property type="entry name" value="Wzy_C"/>
    <property type="match status" value="1"/>
</dbReference>
<evidence type="ECO:0000259" key="6">
    <source>
        <dbReference type="Pfam" id="PF04932"/>
    </source>
</evidence>
<organism evidence="7 8">
    <name type="scientific">Clostridium sartagoforme</name>
    <dbReference type="NCBI Taxonomy" id="84031"/>
    <lineage>
        <taxon>Bacteria</taxon>
        <taxon>Bacillati</taxon>
        <taxon>Bacillota</taxon>
        <taxon>Clostridia</taxon>
        <taxon>Eubacteriales</taxon>
        <taxon>Clostridiaceae</taxon>
        <taxon>Clostridium</taxon>
    </lineage>
</organism>
<sequence length="477" mass="55041">MKKLNKNYYYIILCSILEILTIVTLWGTEAKLTFLAAILGIPFIFFVFWYMDKSYENTILAAFFSIFLLPLGGYIFLRLNLLDEQWIFYTAFYLIILFFLFKNGLLKRININKNKMSNKYIRILLFIMIIINAFFAFNKQVAIMIILLSFIPFIFLFYVVRTSDFGDNKMFYNKILEATVLGSLISIAPDFLYYMLSLLKGSTEKLYGPLGSNAILAYSLLMFIIVLAKWAKQDGIKNRWTIYVILYSLSIGIQRSRGALIAIFLTFILYLIFNIRNWKKYGVVFLIVGVMVSGNVMSRADVNDEDTINEIQTIIDKPSTTKSNKMTQVIKKVIDSQSRTRQIIWSSAVEISEDYPYIGVGLGNFKYFFNEYSGTTKSYIDAHNLLLNFSAEMGLPFMIISLILIIKIGIDALIAYFKTKGKEKLTYLSLGVLISIFFAYGNLTGIAFNFTGEIYSFSSTFMMLFGLFYMDYIKEFI</sequence>
<dbReference type="PANTHER" id="PTHR37422">
    <property type="entry name" value="TEICHURONIC ACID BIOSYNTHESIS PROTEIN TUAE"/>
    <property type="match status" value="1"/>
</dbReference>
<evidence type="ECO:0000313" key="7">
    <source>
        <dbReference type="EMBL" id="TGY41472.1"/>
    </source>
</evidence>
<comment type="caution">
    <text evidence="7">The sequence shown here is derived from an EMBL/GenBank/DDBJ whole genome shotgun (WGS) entry which is preliminary data.</text>
</comment>
<dbReference type="OrthoDB" id="1938283at2"/>
<feature type="transmembrane region" description="Helical" evidence="5">
    <location>
        <begin position="141"/>
        <end position="159"/>
    </location>
</feature>
<reference evidence="7 8" key="1">
    <citation type="submission" date="2019-04" db="EMBL/GenBank/DDBJ databases">
        <title>Microbes associate with the intestines of laboratory mice.</title>
        <authorList>
            <person name="Navarre W."/>
            <person name="Wong E."/>
            <person name="Huang K."/>
            <person name="Tropini C."/>
            <person name="Ng K."/>
            <person name="Yu B."/>
        </authorList>
    </citation>
    <scope>NUCLEOTIDE SEQUENCE [LARGE SCALE GENOMIC DNA]</scope>
    <source>
        <strain evidence="7 8">NM50_B9-20</strain>
    </source>
</reference>
<feature type="transmembrane region" description="Helical" evidence="5">
    <location>
        <begin position="32"/>
        <end position="51"/>
    </location>
</feature>
<name>A0A4S2DIP9_9CLOT</name>
<accession>A0A4S2DIP9</accession>
<feature type="transmembrane region" description="Helical" evidence="5">
    <location>
        <begin position="86"/>
        <end position="105"/>
    </location>
</feature>
<dbReference type="InterPro" id="IPR007016">
    <property type="entry name" value="O-antigen_ligase-rel_domated"/>
</dbReference>
<gene>
    <name evidence="7" type="ORF">E5347_12130</name>
</gene>
<feature type="transmembrane region" description="Helical" evidence="5">
    <location>
        <begin position="427"/>
        <end position="448"/>
    </location>
</feature>
<feature type="transmembrane region" description="Helical" evidence="5">
    <location>
        <begin position="7"/>
        <end position="26"/>
    </location>
</feature>
<dbReference type="GO" id="GO:0016020">
    <property type="term" value="C:membrane"/>
    <property type="evidence" value="ECO:0007669"/>
    <property type="project" value="UniProtKB-SubCell"/>
</dbReference>
<feature type="transmembrane region" description="Helical" evidence="5">
    <location>
        <begin position="206"/>
        <end position="228"/>
    </location>
</feature>